<evidence type="ECO:0000259" key="4">
    <source>
        <dbReference type="PROSITE" id="PS51071"/>
    </source>
</evidence>
<evidence type="ECO:0000256" key="1">
    <source>
        <dbReference type="ARBA" id="ARBA00023015"/>
    </source>
</evidence>
<dbReference type="PANTHER" id="PTHR30514">
    <property type="entry name" value="GLUCOKINASE"/>
    <property type="match status" value="1"/>
</dbReference>
<keyword evidence="1" id="KW-0805">Transcription regulation</keyword>
<dbReference type="Pfam" id="PF01380">
    <property type="entry name" value="SIS"/>
    <property type="match status" value="1"/>
</dbReference>
<evidence type="ECO:0000256" key="2">
    <source>
        <dbReference type="ARBA" id="ARBA00023125"/>
    </source>
</evidence>
<evidence type="ECO:0000256" key="3">
    <source>
        <dbReference type="ARBA" id="ARBA00023163"/>
    </source>
</evidence>
<dbReference type="CDD" id="cd05013">
    <property type="entry name" value="SIS_RpiR"/>
    <property type="match status" value="1"/>
</dbReference>
<keyword evidence="7" id="KW-1185">Reference proteome</keyword>
<dbReference type="InterPro" id="IPR009057">
    <property type="entry name" value="Homeodomain-like_sf"/>
</dbReference>
<evidence type="ECO:0000313" key="7">
    <source>
        <dbReference type="Proteomes" id="UP001203338"/>
    </source>
</evidence>
<reference evidence="6 7" key="1">
    <citation type="submission" date="2022-05" db="EMBL/GenBank/DDBJ databases">
        <authorList>
            <person name="Park J.-S."/>
        </authorList>
    </citation>
    <scope>NUCLEOTIDE SEQUENCE [LARGE SCALE GENOMIC DNA]</scope>
    <source>
        <strain evidence="6 7">2012CJ34-2</strain>
    </source>
</reference>
<protein>
    <submittedName>
        <fullName evidence="6">MurR/RpiR family transcriptional regulator</fullName>
    </submittedName>
</protein>
<name>A0ABT0PE68_9GAMM</name>
<dbReference type="PANTHER" id="PTHR30514:SF20">
    <property type="entry name" value="TRANSCRIPTIONAL REGULATOR"/>
    <property type="match status" value="1"/>
</dbReference>
<dbReference type="PROSITE" id="PS51464">
    <property type="entry name" value="SIS"/>
    <property type="match status" value="1"/>
</dbReference>
<dbReference type="InterPro" id="IPR046348">
    <property type="entry name" value="SIS_dom_sf"/>
</dbReference>
<keyword evidence="2" id="KW-0238">DNA-binding</keyword>
<accession>A0ABT0PE68</accession>
<dbReference type="InterPro" id="IPR036388">
    <property type="entry name" value="WH-like_DNA-bd_sf"/>
</dbReference>
<dbReference type="InterPro" id="IPR047640">
    <property type="entry name" value="RpiR-like"/>
</dbReference>
<dbReference type="InterPro" id="IPR035472">
    <property type="entry name" value="RpiR-like_SIS"/>
</dbReference>
<evidence type="ECO:0000259" key="5">
    <source>
        <dbReference type="PROSITE" id="PS51464"/>
    </source>
</evidence>
<dbReference type="Gene3D" id="3.40.50.10490">
    <property type="entry name" value="Glucose-6-phosphate isomerase like protein, domain 1"/>
    <property type="match status" value="1"/>
</dbReference>
<dbReference type="RefSeq" id="WP_249698724.1">
    <property type="nucleotide sequence ID" value="NZ_JAMFLX010000007.1"/>
</dbReference>
<gene>
    <name evidence="6" type="ORF">M3P05_06860</name>
</gene>
<dbReference type="InterPro" id="IPR000281">
    <property type="entry name" value="HTH_RpiR"/>
</dbReference>
<dbReference type="Proteomes" id="UP001203338">
    <property type="component" value="Unassembled WGS sequence"/>
</dbReference>
<feature type="domain" description="HTH rpiR-type" evidence="4">
    <location>
        <begin position="13"/>
        <end position="89"/>
    </location>
</feature>
<proteinExistence type="predicted"/>
<comment type="caution">
    <text evidence="6">The sequence shown here is derived from an EMBL/GenBank/DDBJ whole genome shotgun (WGS) entry which is preliminary data.</text>
</comment>
<keyword evidence="3" id="KW-0804">Transcription</keyword>
<feature type="domain" description="SIS" evidence="5">
    <location>
        <begin position="137"/>
        <end position="272"/>
    </location>
</feature>
<dbReference type="SUPFAM" id="SSF53697">
    <property type="entry name" value="SIS domain"/>
    <property type="match status" value="1"/>
</dbReference>
<organism evidence="6 7">
    <name type="scientific">Parendozoicomonas callyspongiae</name>
    <dbReference type="NCBI Taxonomy" id="2942213"/>
    <lineage>
        <taxon>Bacteria</taxon>
        <taxon>Pseudomonadati</taxon>
        <taxon>Pseudomonadota</taxon>
        <taxon>Gammaproteobacteria</taxon>
        <taxon>Oceanospirillales</taxon>
        <taxon>Endozoicomonadaceae</taxon>
        <taxon>Parendozoicomonas</taxon>
    </lineage>
</organism>
<evidence type="ECO:0000313" key="6">
    <source>
        <dbReference type="EMBL" id="MCL6269660.1"/>
    </source>
</evidence>
<dbReference type="Pfam" id="PF01418">
    <property type="entry name" value="HTH_6"/>
    <property type="match status" value="1"/>
</dbReference>
<dbReference type="Gene3D" id="1.10.10.10">
    <property type="entry name" value="Winged helix-like DNA-binding domain superfamily/Winged helix DNA-binding domain"/>
    <property type="match status" value="1"/>
</dbReference>
<dbReference type="InterPro" id="IPR001347">
    <property type="entry name" value="SIS_dom"/>
</dbReference>
<dbReference type="EMBL" id="JAMFLX010000007">
    <property type="protein sequence ID" value="MCL6269660.1"/>
    <property type="molecule type" value="Genomic_DNA"/>
</dbReference>
<dbReference type="PROSITE" id="PS51071">
    <property type="entry name" value="HTH_RPIR"/>
    <property type="match status" value="1"/>
</dbReference>
<dbReference type="SUPFAM" id="SSF46689">
    <property type="entry name" value="Homeodomain-like"/>
    <property type="match status" value="1"/>
</dbReference>
<sequence>MQTKTNTAVTDTPRLQETIQQHYPELSKRLKQLARYILENPDRIVLCTVAELSEEADVPPSTVIRFANALGFNGFSEMRRAVRSQLHYTGSYSERVQGKSVTQDTPAPGMLSNIVQASTASLAALEEAVHDPDLLRAVNLIQQADTVYVMGVRRAHPVALYISYGLWQLDRRCVLLGSKGGLHKEEASGIRRTDLVFLVSYYPYGNETLWMHEHATRRRARLITMTDNEVSPLATGADLTLYSRDADISGVRGLSTSMCLVQSLILALANRK</sequence>